<dbReference type="GO" id="GO:0043130">
    <property type="term" value="F:ubiquitin binding"/>
    <property type="evidence" value="ECO:0007669"/>
    <property type="project" value="TreeGrafter"/>
</dbReference>
<dbReference type="PANTHER" id="PTHR12931">
    <property type="entry name" value="UBIQUITIN THIOLESTERASE PROTEIN OTUB"/>
    <property type="match status" value="1"/>
</dbReference>
<evidence type="ECO:0000256" key="1">
    <source>
        <dbReference type="SAM" id="MobiDB-lite"/>
    </source>
</evidence>
<dbReference type="Proteomes" id="UP001221757">
    <property type="component" value="Unassembled WGS sequence"/>
</dbReference>
<accession>A0AAD7GDY2</accession>
<name>A0AAD7GDY2_MYCRO</name>
<dbReference type="GO" id="GO:0071108">
    <property type="term" value="P:protein K48-linked deubiquitination"/>
    <property type="evidence" value="ECO:0007669"/>
    <property type="project" value="TreeGrafter"/>
</dbReference>
<evidence type="ECO:0000313" key="2">
    <source>
        <dbReference type="EMBL" id="KAJ7682904.1"/>
    </source>
</evidence>
<dbReference type="CDD" id="cd22749">
    <property type="entry name" value="Otubain_C65"/>
    <property type="match status" value="1"/>
</dbReference>
<gene>
    <name evidence="2" type="ORF">B0H17DRAFT_51522</name>
</gene>
<dbReference type="InterPro" id="IPR042467">
    <property type="entry name" value="Peptidase_C65_otubain_sub2"/>
</dbReference>
<dbReference type="AlphaFoldDB" id="A0AAD7GDY2"/>
<dbReference type="Pfam" id="PF10275">
    <property type="entry name" value="Peptidase_C65"/>
    <property type="match status" value="1"/>
</dbReference>
<dbReference type="InterPro" id="IPR038765">
    <property type="entry name" value="Papain-like_cys_pep_sf"/>
</dbReference>
<keyword evidence="3" id="KW-1185">Reference proteome</keyword>
<reference evidence="2" key="1">
    <citation type="submission" date="2023-03" db="EMBL/GenBank/DDBJ databases">
        <title>Massive genome expansion in bonnet fungi (Mycena s.s.) driven by repeated elements and novel gene families across ecological guilds.</title>
        <authorList>
            <consortium name="Lawrence Berkeley National Laboratory"/>
            <person name="Harder C.B."/>
            <person name="Miyauchi S."/>
            <person name="Viragh M."/>
            <person name="Kuo A."/>
            <person name="Thoen E."/>
            <person name="Andreopoulos B."/>
            <person name="Lu D."/>
            <person name="Skrede I."/>
            <person name="Drula E."/>
            <person name="Henrissat B."/>
            <person name="Morin E."/>
            <person name="Kohler A."/>
            <person name="Barry K."/>
            <person name="LaButti K."/>
            <person name="Morin E."/>
            <person name="Salamov A."/>
            <person name="Lipzen A."/>
            <person name="Mereny Z."/>
            <person name="Hegedus B."/>
            <person name="Baldrian P."/>
            <person name="Stursova M."/>
            <person name="Weitz H."/>
            <person name="Taylor A."/>
            <person name="Grigoriev I.V."/>
            <person name="Nagy L.G."/>
            <person name="Martin F."/>
            <person name="Kauserud H."/>
        </authorList>
    </citation>
    <scope>NUCLEOTIDE SEQUENCE</scope>
    <source>
        <strain evidence="2">CBHHK067</strain>
    </source>
</reference>
<dbReference type="SUPFAM" id="SSF54001">
    <property type="entry name" value="Cysteine proteinases"/>
    <property type="match status" value="1"/>
</dbReference>
<dbReference type="Gene3D" id="1.20.1300.20">
    <property type="entry name" value="Peptidase C65 Otubain, subdomain 2"/>
    <property type="match status" value="1"/>
</dbReference>
<sequence>MDPADAPAAPRIRSSELPDVEADYAPPAPREIDENTPLSSLSEAEIAQLTEKMLNNPSARTKLIAEITPIAALRAEYLDGSQSVVRQIDWLQAHGYTEFRRAARDGNCFYRSVAFSYLDRLLHAPDIGAAVARFRAVLTARETGLMLAFEDEVYKEFAEQLHTLMTLVEEFGAALTTEDLLDRLLEGMPPPFFCLVAL</sequence>
<protein>
    <submittedName>
        <fullName evidence="2">Peptidase C65 Otubain-domain-containing protein</fullName>
    </submittedName>
</protein>
<feature type="region of interest" description="Disordered" evidence="1">
    <location>
        <begin position="1"/>
        <end position="37"/>
    </location>
</feature>
<dbReference type="GO" id="GO:0005634">
    <property type="term" value="C:nucleus"/>
    <property type="evidence" value="ECO:0007669"/>
    <property type="project" value="TreeGrafter"/>
</dbReference>
<dbReference type="EMBL" id="JARKIE010000113">
    <property type="protein sequence ID" value="KAJ7682904.1"/>
    <property type="molecule type" value="Genomic_DNA"/>
</dbReference>
<evidence type="ECO:0000313" key="3">
    <source>
        <dbReference type="Proteomes" id="UP001221757"/>
    </source>
</evidence>
<feature type="compositionally biased region" description="Low complexity" evidence="1">
    <location>
        <begin position="1"/>
        <end position="10"/>
    </location>
</feature>
<dbReference type="PANTHER" id="PTHR12931:SF15">
    <property type="entry name" value="UBIQUITIN THIOESTERASE OTUBAIN-LIKE"/>
    <property type="match status" value="1"/>
</dbReference>
<dbReference type="GO" id="GO:0004843">
    <property type="term" value="F:cysteine-type deubiquitinase activity"/>
    <property type="evidence" value="ECO:0007669"/>
    <property type="project" value="TreeGrafter"/>
</dbReference>
<proteinExistence type="predicted"/>
<dbReference type="InterPro" id="IPR019400">
    <property type="entry name" value="Peptidase_C65_otubain"/>
</dbReference>
<organism evidence="2 3">
    <name type="scientific">Mycena rosella</name>
    <name type="common">Pink bonnet</name>
    <name type="synonym">Agaricus rosellus</name>
    <dbReference type="NCBI Taxonomy" id="1033263"/>
    <lineage>
        <taxon>Eukaryota</taxon>
        <taxon>Fungi</taxon>
        <taxon>Dikarya</taxon>
        <taxon>Basidiomycota</taxon>
        <taxon>Agaricomycotina</taxon>
        <taxon>Agaricomycetes</taxon>
        <taxon>Agaricomycetidae</taxon>
        <taxon>Agaricales</taxon>
        <taxon>Marasmiineae</taxon>
        <taxon>Mycenaceae</taxon>
        <taxon>Mycena</taxon>
    </lineage>
</organism>
<comment type="caution">
    <text evidence="2">The sequence shown here is derived from an EMBL/GenBank/DDBJ whole genome shotgun (WGS) entry which is preliminary data.</text>
</comment>